<dbReference type="InterPro" id="IPR037898">
    <property type="entry name" value="NudC_fam"/>
</dbReference>
<reference evidence="6 7" key="1">
    <citation type="journal article" date="2020" name="IScience">
        <title>Genome Sequencing of the Endangered Kingdonia uniflora (Circaeasteraceae, Ranunculales) Reveals Potential Mechanisms of Evolutionary Specialization.</title>
        <authorList>
            <person name="Sun Y."/>
            <person name="Deng T."/>
            <person name="Zhang A."/>
            <person name="Moore M.J."/>
            <person name="Landis J.B."/>
            <person name="Lin N."/>
            <person name="Zhang H."/>
            <person name="Zhang X."/>
            <person name="Huang J."/>
            <person name="Zhang X."/>
            <person name="Sun H."/>
            <person name="Wang H."/>
        </authorList>
    </citation>
    <scope>NUCLEOTIDE SEQUENCE [LARGE SCALE GENOMIC DNA]</scope>
    <source>
        <strain evidence="6">TB1705</strain>
        <tissue evidence="6">Leaf</tissue>
    </source>
</reference>
<dbReference type="InterPro" id="IPR007052">
    <property type="entry name" value="CS_dom"/>
</dbReference>
<organism evidence="6 7">
    <name type="scientific">Kingdonia uniflora</name>
    <dbReference type="NCBI Taxonomy" id="39325"/>
    <lineage>
        <taxon>Eukaryota</taxon>
        <taxon>Viridiplantae</taxon>
        <taxon>Streptophyta</taxon>
        <taxon>Embryophyta</taxon>
        <taxon>Tracheophyta</taxon>
        <taxon>Spermatophyta</taxon>
        <taxon>Magnoliopsida</taxon>
        <taxon>Ranunculales</taxon>
        <taxon>Circaeasteraceae</taxon>
        <taxon>Kingdonia</taxon>
    </lineage>
</organism>
<keyword evidence="7" id="KW-1185">Reference proteome</keyword>
<evidence type="ECO:0000256" key="1">
    <source>
        <dbReference type="ARBA" id="ARBA00004463"/>
    </source>
</evidence>
<evidence type="ECO:0000256" key="2">
    <source>
        <dbReference type="ARBA" id="ARBA00022490"/>
    </source>
</evidence>
<dbReference type="InterPro" id="IPR008978">
    <property type="entry name" value="HSP20-like_chaperone"/>
</dbReference>
<dbReference type="GO" id="GO:0005737">
    <property type="term" value="C:cytoplasm"/>
    <property type="evidence" value="ECO:0007669"/>
    <property type="project" value="TreeGrafter"/>
</dbReference>
<feature type="domain" description="CS" evidence="5">
    <location>
        <begin position="85"/>
        <end position="174"/>
    </location>
</feature>
<evidence type="ECO:0000313" key="6">
    <source>
        <dbReference type="EMBL" id="KAF6173049.1"/>
    </source>
</evidence>
<evidence type="ECO:0000256" key="3">
    <source>
        <dbReference type="ARBA" id="ARBA00053226"/>
    </source>
</evidence>
<dbReference type="Pfam" id="PF04969">
    <property type="entry name" value="CS"/>
    <property type="match status" value="1"/>
</dbReference>
<feature type="compositionally biased region" description="Basic and acidic residues" evidence="4">
    <location>
        <begin position="29"/>
        <end position="50"/>
    </location>
</feature>
<dbReference type="PANTHER" id="PTHR12356">
    <property type="entry name" value="NUCLEAR MOVEMENT PROTEIN NUDC"/>
    <property type="match status" value="1"/>
</dbReference>
<name>A0A7J7P0S7_9MAGN</name>
<comment type="subcellular location">
    <subcellularLocation>
        <location evidence="1">Cytoplasmic granule</location>
    </subcellularLocation>
</comment>
<dbReference type="GO" id="GO:0051082">
    <property type="term" value="F:unfolded protein binding"/>
    <property type="evidence" value="ECO:0007669"/>
    <property type="project" value="TreeGrafter"/>
</dbReference>
<dbReference type="PROSITE" id="PS51203">
    <property type="entry name" value="CS"/>
    <property type="match status" value="1"/>
</dbReference>
<protein>
    <recommendedName>
        <fullName evidence="5">CS domain-containing protein</fullName>
    </recommendedName>
</protein>
<dbReference type="SUPFAM" id="SSF49764">
    <property type="entry name" value="HSP20-like chaperones"/>
    <property type="match status" value="1"/>
</dbReference>
<evidence type="ECO:0000259" key="5">
    <source>
        <dbReference type="PROSITE" id="PS51203"/>
    </source>
</evidence>
<dbReference type="FunFam" id="2.60.40.790:FF:000001">
    <property type="entry name" value="Nuclear migration protein nudC"/>
    <property type="match status" value="1"/>
</dbReference>
<dbReference type="Proteomes" id="UP000541444">
    <property type="component" value="Unassembled WGS sequence"/>
</dbReference>
<keyword evidence="2" id="KW-0963">Cytoplasm</keyword>
<comment type="function">
    <text evidence="3">Small heat shock protein required for the establishment of auxin gradients and for patterning of the apical domain of the embryo. Involved in the specification of the cotyledon primordia. Also required for normal inflorescence and floral meristem function, normal developmental patterning and thermotolerance. Acts as a molecular chaperone.</text>
</comment>
<evidence type="ECO:0000313" key="7">
    <source>
        <dbReference type="Proteomes" id="UP000541444"/>
    </source>
</evidence>
<feature type="region of interest" description="Disordered" evidence="4">
    <location>
        <begin position="1"/>
        <end position="50"/>
    </location>
</feature>
<evidence type="ECO:0000256" key="4">
    <source>
        <dbReference type="SAM" id="MobiDB-lite"/>
    </source>
</evidence>
<accession>A0A7J7P0S7</accession>
<sequence>MAVIADYQEENDHKEQNLSETSENTVESSKMDTQKVNEEPQMKTSEKEEPKKNNVLDVLCNLSSYSILNVIASFFEIVPNKGNGMDMENYSWTQFLPEVTINVPVPQGTRSRSVVCEIKRKSLKVGLKGQPLIIDGEFFDSVKLDDCFWSMEDEKLITILLTKQNQRDWWKFLLKGHPEIDTQKVEPDTSKLSDLDPETRATVEKMMFDRQQKQMGRPTSDEMEKQDMMKKFMAQNPNMDFSKANFA</sequence>
<dbReference type="OrthoDB" id="416217at2759"/>
<comment type="caution">
    <text evidence="6">The sequence shown here is derived from an EMBL/GenBank/DDBJ whole genome shotgun (WGS) entry which is preliminary data.</text>
</comment>
<dbReference type="Gene3D" id="2.60.40.790">
    <property type="match status" value="1"/>
</dbReference>
<proteinExistence type="predicted"/>
<feature type="compositionally biased region" description="Polar residues" evidence="4">
    <location>
        <begin position="18"/>
        <end position="28"/>
    </location>
</feature>
<dbReference type="EMBL" id="JACGCM010000375">
    <property type="protein sequence ID" value="KAF6173049.1"/>
    <property type="molecule type" value="Genomic_DNA"/>
</dbReference>
<dbReference type="CDD" id="cd06467">
    <property type="entry name" value="p23_NUDC_like"/>
    <property type="match status" value="1"/>
</dbReference>
<dbReference type="GO" id="GO:0006457">
    <property type="term" value="P:protein folding"/>
    <property type="evidence" value="ECO:0007669"/>
    <property type="project" value="TreeGrafter"/>
</dbReference>
<gene>
    <name evidence="6" type="ORF">GIB67_006425</name>
</gene>
<dbReference type="AlphaFoldDB" id="A0A7J7P0S7"/>
<dbReference type="PANTHER" id="PTHR12356:SF22">
    <property type="entry name" value="PROTEIN BOBBER 2-LIKE"/>
    <property type="match status" value="1"/>
</dbReference>